<evidence type="ECO:0000313" key="1">
    <source>
        <dbReference type="EMBL" id="PWI24690.1"/>
    </source>
</evidence>
<name>A0A2U3AJJ7_9BACL</name>
<sequence>MLNYSKKNTDLLSVYVEVNENEKIYSSESAELLELTSKAYEDLYYESDKDETNSGIEEDDQPLITPRDSFCPWLVFVLTTNTSYDISCTTSSCSLGHGVMYSKSIEVAHSIATNSEKALIKSALNIRYINSFIFHLTSILKRLCRNRWSFYCDLPLTPTILKKLSLLFKKFSTYV</sequence>
<accession>A0A2U3AJJ7</accession>
<proteinExistence type="predicted"/>
<dbReference type="AlphaFoldDB" id="A0A2U3AJJ7"/>
<comment type="caution">
    <text evidence="1">The sequence shown here is derived from an EMBL/GenBank/DDBJ whole genome shotgun (WGS) entry which is preliminary data.</text>
</comment>
<organism evidence="1 2">
    <name type="scientific">Kurthia sibirica</name>
    <dbReference type="NCBI Taxonomy" id="202750"/>
    <lineage>
        <taxon>Bacteria</taxon>
        <taxon>Bacillati</taxon>
        <taxon>Bacillota</taxon>
        <taxon>Bacilli</taxon>
        <taxon>Bacillales</taxon>
        <taxon>Caryophanaceae</taxon>
        <taxon>Kurthia</taxon>
    </lineage>
</organism>
<evidence type="ECO:0000313" key="2">
    <source>
        <dbReference type="Proteomes" id="UP000245938"/>
    </source>
</evidence>
<dbReference type="OrthoDB" id="2086088at2"/>
<protein>
    <submittedName>
        <fullName evidence="1">Uncharacterized protein</fullName>
    </submittedName>
</protein>
<dbReference type="EMBL" id="QFVR01000017">
    <property type="protein sequence ID" value="PWI24690.1"/>
    <property type="molecule type" value="Genomic_DNA"/>
</dbReference>
<reference evidence="1 2" key="1">
    <citation type="submission" date="2018-05" db="EMBL/GenBank/DDBJ databases">
        <title>Kurthia sibirica genome sequence.</title>
        <authorList>
            <person name="Maclea K.S."/>
            <person name="Goen A.E."/>
        </authorList>
    </citation>
    <scope>NUCLEOTIDE SEQUENCE [LARGE SCALE GENOMIC DNA]</scope>
    <source>
        <strain evidence="1 2">ATCC 49154</strain>
    </source>
</reference>
<dbReference type="RefSeq" id="WP_109306657.1">
    <property type="nucleotide sequence ID" value="NZ_BJUF01000031.1"/>
</dbReference>
<gene>
    <name evidence="1" type="ORF">DEX24_12035</name>
</gene>
<keyword evidence="2" id="KW-1185">Reference proteome</keyword>
<dbReference type="Proteomes" id="UP000245938">
    <property type="component" value="Unassembled WGS sequence"/>
</dbReference>